<keyword evidence="2" id="KW-1185">Reference proteome</keyword>
<gene>
    <name evidence="1" type="ORF">RT41_GL000487</name>
</gene>
<dbReference type="Proteomes" id="UP000218181">
    <property type="component" value="Unassembled WGS sequence"/>
</dbReference>
<sequence>MLANINEEAYFSYVRQVMEDEFESVVKEIFLLNPLPVRKKKPRKKVA</sequence>
<dbReference type="STRING" id="1291764.GCA_001311235_02987"/>
<reference evidence="1 2" key="1">
    <citation type="submission" date="2014-12" db="EMBL/GenBank/DDBJ databases">
        <title>Draft genome sequences of 10 type strains of Lactococcus.</title>
        <authorList>
            <person name="Sun Z."/>
            <person name="Zhong Z."/>
            <person name="Liu W."/>
            <person name="Zhang W."/>
            <person name="Zhang H."/>
        </authorList>
    </citation>
    <scope>NUCLEOTIDE SEQUENCE [LARGE SCALE GENOMIC DNA]</scope>
    <source>
        <strain evidence="1 2">JCM 16395</strain>
    </source>
</reference>
<name>A0A2A5RJ52_9LACT</name>
<proteinExistence type="predicted"/>
<protein>
    <submittedName>
        <fullName evidence="1">Uncharacterized protein</fullName>
    </submittedName>
</protein>
<comment type="caution">
    <text evidence="1">The sequence shown here is derived from an EMBL/GenBank/DDBJ whole genome shotgun (WGS) entry which is preliminary data.</text>
</comment>
<accession>A0A2A5RJ52</accession>
<dbReference type="EMBL" id="JXJU01000012">
    <property type="protein sequence ID" value="PCR99104.1"/>
    <property type="molecule type" value="Genomic_DNA"/>
</dbReference>
<evidence type="ECO:0000313" key="2">
    <source>
        <dbReference type="Proteomes" id="UP000218181"/>
    </source>
</evidence>
<evidence type="ECO:0000313" key="1">
    <source>
        <dbReference type="EMBL" id="PCR99104.1"/>
    </source>
</evidence>
<dbReference type="AlphaFoldDB" id="A0A2A5RJ52"/>
<organism evidence="1 2">
    <name type="scientific">Lactococcus fujiensis JCM 16395</name>
    <dbReference type="NCBI Taxonomy" id="1291764"/>
    <lineage>
        <taxon>Bacteria</taxon>
        <taxon>Bacillati</taxon>
        <taxon>Bacillota</taxon>
        <taxon>Bacilli</taxon>
        <taxon>Lactobacillales</taxon>
        <taxon>Streptococcaceae</taxon>
        <taxon>Lactococcus</taxon>
    </lineage>
</organism>